<accession>A0A1C3VLG6</accession>
<name>A0A1C3VLG6_9HYPH</name>
<protein>
    <submittedName>
        <fullName evidence="2">Uncharacterized protein</fullName>
    </submittedName>
</protein>
<sequence>MNECRRSCQQRQAIRPADDGENMSLLPFPADRRTSDVRRCATALQQLNGEAANRFWRSEMAIFANALREQGVEDGEISRQAGLFMHAVQMELQLAYAEEELNASA</sequence>
<organism evidence="2 3">
    <name type="scientific">Rhizobium multihospitium</name>
    <dbReference type="NCBI Taxonomy" id="410764"/>
    <lineage>
        <taxon>Bacteria</taxon>
        <taxon>Pseudomonadati</taxon>
        <taxon>Pseudomonadota</taxon>
        <taxon>Alphaproteobacteria</taxon>
        <taxon>Hyphomicrobiales</taxon>
        <taxon>Rhizobiaceae</taxon>
        <taxon>Rhizobium/Agrobacterium group</taxon>
        <taxon>Rhizobium</taxon>
    </lineage>
</organism>
<proteinExistence type="predicted"/>
<dbReference type="EMBL" id="FMAG01000003">
    <property type="protein sequence ID" value="SCB28447.1"/>
    <property type="molecule type" value="Genomic_DNA"/>
</dbReference>
<dbReference type="AlphaFoldDB" id="A0A1C3VLG6"/>
<dbReference type="Proteomes" id="UP000199101">
    <property type="component" value="Unassembled WGS sequence"/>
</dbReference>
<feature type="region of interest" description="Disordered" evidence="1">
    <location>
        <begin position="1"/>
        <end position="24"/>
    </location>
</feature>
<evidence type="ECO:0000313" key="3">
    <source>
        <dbReference type="Proteomes" id="UP000199101"/>
    </source>
</evidence>
<keyword evidence="3" id="KW-1185">Reference proteome</keyword>
<dbReference type="Pfam" id="PF19551">
    <property type="entry name" value="DUF6074"/>
    <property type="match status" value="1"/>
</dbReference>
<reference evidence="3" key="1">
    <citation type="submission" date="2016-08" db="EMBL/GenBank/DDBJ databases">
        <authorList>
            <person name="Varghese N."/>
            <person name="Submissions Spin"/>
        </authorList>
    </citation>
    <scope>NUCLEOTIDE SEQUENCE [LARGE SCALE GENOMIC DNA]</scope>
    <source>
        <strain evidence="3">HAMBI 2975</strain>
    </source>
</reference>
<gene>
    <name evidence="2" type="ORF">GA0061103_3956</name>
</gene>
<evidence type="ECO:0000256" key="1">
    <source>
        <dbReference type="SAM" id="MobiDB-lite"/>
    </source>
</evidence>
<evidence type="ECO:0000313" key="2">
    <source>
        <dbReference type="EMBL" id="SCB28447.1"/>
    </source>
</evidence>
<dbReference type="InterPro" id="IPR045720">
    <property type="entry name" value="DUF6074"/>
</dbReference>